<protein>
    <recommendedName>
        <fullName evidence="6">Threonyl/alanyl tRNA synthetase SAD domain-containing protein</fullName>
    </recommendedName>
</protein>
<feature type="region of interest" description="Disordered" evidence="3">
    <location>
        <begin position="1"/>
        <end position="25"/>
    </location>
</feature>
<dbReference type="GO" id="GO:0002196">
    <property type="term" value="F:Ser-tRNA(Ala) deacylase activity"/>
    <property type="evidence" value="ECO:0007669"/>
    <property type="project" value="TreeGrafter"/>
</dbReference>
<evidence type="ECO:0000256" key="2">
    <source>
        <dbReference type="ARBA" id="ARBA00022833"/>
    </source>
</evidence>
<evidence type="ECO:0000313" key="5">
    <source>
        <dbReference type="Proteomes" id="UP000279236"/>
    </source>
</evidence>
<keyword evidence="1" id="KW-0479">Metal-binding</keyword>
<evidence type="ECO:0000256" key="3">
    <source>
        <dbReference type="SAM" id="MobiDB-lite"/>
    </source>
</evidence>
<gene>
    <name evidence="4" type="ORF">EHS24_009060</name>
</gene>
<keyword evidence="2" id="KW-0862">Zinc</keyword>
<dbReference type="OrthoDB" id="288942at2759"/>
<evidence type="ECO:0000256" key="1">
    <source>
        <dbReference type="ARBA" id="ARBA00022723"/>
    </source>
</evidence>
<accession>A0A427XNR8</accession>
<dbReference type="PANTHER" id="PTHR43462">
    <property type="entry name" value="ALANYL-TRNA EDITING PROTEIN"/>
    <property type="match status" value="1"/>
</dbReference>
<keyword evidence="5" id="KW-1185">Reference proteome</keyword>
<sequence>MTYDLAPPLPKTATPADYSRIHFDPSEVPPKRIVGLLACQRDPLLRSLTSRVHATSPASAAPLAQKGREKKKNKSAAATPSETPGGSGTATPVGKLWEVELEDTVVFPEGGGQPWDTGRMTLTDANGTPHTFAIEGCVRRKLDAVHLVRVPDVSPIAFDTIVGQEATVEVDWDRRTDHMITHTAQHLLSAVLDARGLPTLSWGMGAHPTTEAPYVELSRGLTWAEAAEVEKECNDFIKQNRKVWIDVTVQMDHTAVSDPERASELERESRGIPKDYAGGVIRHCVIDEIDRNACCGTQCPELSVIGFLHVLPPSAPWTATEPTSKVPTRLFFVAGPRAVNHLSLASRWLSQAGQAINVGRADVVERITKIETNRFDTAEREKALKAELAKVVGEAAAADPVAWVQRIVPASHDYDFLSAAASAYLAVREEGAIVLTSSPPGVSPVLLLVSSKDEARAKSLFEAVKRALAGDDKARVKGGGARGRFMAKVDGKWGKAEIEAVAAVVKDAVGESA</sequence>
<dbReference type="SUPFAM" id="SSF55186">
    <property type="entry name" value="ThrRS/AlaRS common domain"/>
    <property type="match status" value="1"/>
</dbReference>
<dbReference type="SUPFAM" id="SSF50447">
    <property type="entry name" value="Translation proteins"/>
    <property type="match status" value="1"/>
</dbReference>
<evidence type="ECO:0000313" key="4">
    <source>
        <dbReference type="EMBL" id="RSH80480.1"/>
    </source>
</evidence>
<dbReference type="Gene3D" id="2.40.30.130">
    <property type="match status" value="1"/>
</dbReference>
<dbReference type="STRING" id="105984.A0A427XNR8"/>
<dbReference type="AlphaFoldDB" id="A0A427XNR8"/>
<dbReference type="GO" id="GO:0046872">
    <property type="term" value="F:metal ion binding"/>
    <property type="evidence" value="ECO:0007669"/>
    <property type="project" value="UniProtKB-KW"/>
</dbReference>
<dbReference type="RefSeq" id="XP_028475427.1">
    <property type="nucleotide sequence ID" value="XM_028624355.1"/>
</dbReference>
<dbReference type="GO" id="GO:0000166">
    <property type="term" value="F:nucleotide binding"/>
    <property type="evidence" value="ECO:0007669"/>
    <property type="project" value="InterPro"/>
</dbReference>
<dbReference type="InterPro" id="IPR009000">
    <property type="entry name" value="Transl_B-barrel_sf"/>
</dbReference>
<dbReference type="Proteomes" id="UP000279236">
    <property type="component" value="Unassembled WGS sequence"/>
</dbReference>
<dbReference type="InterPro" id="IPR051335">
    <property type="entry name" value="Alanyl-tRNA_Editing_Enzymes"/>
</dbReference>
<dbReference type="PANTHER" id="PTHR43462:SF1">
    <property type="entry name" value="ALANYL-TRNA EDITING PROTEIN AARSD1"/>
    <property type="match status" value="1"/>
</dbReference>
<name>A0A427XNR8_9TREE</name>
<feature type="region of interest" description="Disordered" evidence="3">
    <location>
        <begin position="50"/>
        <end position="92"/>
    </location>
</feature>
<comment type="caution">
    <text evidence="4">The sequence shown here is derived from an EMBL/GenBank/DDBJ whole genome shotgun (WGS) entry which is preliminary data.</text>
</comment>
<dbReference type="Gene3D" id="3.30.980.10">
    <property type="entry name" value="Threonyl-trna Synthetase, Chain A, domain 2"/>
    <property type="match status" value="1"/>
</dbReference>
<organism evidence="4 5">
    <name type="scientific">Apiotrichum porosum</name>
    <dbReference type="NCBI Taxonomy" id="105984"/>
    <lineage>
        <taxon>Eukaryota</taxon>
        <taxon>Fungi</taxon>
        <taxon>Dikarya</taxon>
        <taxon>Basidiomycota</taxon>
        <taxon>Agaricomycotina</taxon>
        <taxon>Tremellomycetes</taxon>
        <taxon>Trichosporonales</taxon>
        <taxon>Trichosporonaceae</taxon>
        <taxon>Apiotrichum</taxon>
    </lineage>
</organism>
<proteinExistence type="predicted"/>
<reference evidence="4 5" key="1">
    <citation type="submission" date="2018-11" db="EMBL/GenBank/DDBJ databases">
        <title>Genome sequence of Apiotrichum porosum DSM 27194.</title>
        <authorList>
            <person name="Aliyu H."/>
            <person name="Gorte O."/>
            <person name="Ochsenreither K."/>
        </authorList>
    </citation>
    <scope>NUCLEOTIDE SEQUENCE [LARGE SCALE GENOMIC DNA]</scope>
    <source>
        <strain evidence="4 5">DSM 27194</strain>
    </source>
</reference>
<evidence type="ECO:0008006" key="6">
    <source>
        <dbReference type="Google" id="ProtNLM"/>
    </source>
</evidence>
<dbReference type="EMBL" id="RSCE01000008">
    <property type="protein sequence ID" value="RSH80480.1"/>
    <property type="molecule type" value="Genomic_DNA"/>
</dbReference>
<dbReference type="GeneID" id="39593603"/>
<dbReference type="InterPro" id="IPR018163">
    <property type="entry name" value="Thr/Ala-tRNA-synth_IIc_edit"/>
</dbReference>